<feature type="chain" id="PRO_5028942339" evidence="1">
    <location>
        <begin position="18"/>
        <end position="220"/>
    </location>
</feature>
<proteinExistence type="predicted"/>
<evidence type="ECO:0000313" key="3">
    <source>
        <dbReference type="WBParaSite" id="Pan_g6154.t1"/>
    </source>
</evidence>
<dbReference type="Proteomes" id="UP000492821">
    <property type="component" value="Unassembled WGS sequence"/>
</dbReference>
<keyword evidence="1" id="KW-0732">Signal</keyword>
<reference evidence="2" key="1">
    <citation type="journal article" date="2013" name="Genetics">
        <title>The draft genome and transcriptome of Panagrellus redivivus are shaped by the harsh demands of a free-living lifestyle.</title>
        <authorList>
            <person name="Srinivasan J."/>
            <person name="Dillman A.R."/>
            <person name="Macchietto M.G."/>
            <person name="Heikkinen L."/>
            <person name="Lakso M."/>
            <person name="Fracchia K.M."/>
            <person name="Antoshechkin I."/>
            <person name="Mortazavi A."/>
            <person name="Wong G."/>
            <person name="Sternberg P.W."/>
        </authorList>
    </citation>
    <scope>NUCLEOTIDE SEQUENCE [LARGE SCALE GENOMIC DNA]</scope>
    <source>
        <strain evidence="2">MT8872</strain>
    </source>
</reference>
<name>A0A7E4W2Y4_PANRE</name>
<dbReference type="WBParaSite" id="Pan_g6154.t1">
    <property type="protein sequence ID" value="Pan_g6154.t1"/>
    <property type="gene ID" value="Pan_g6154"/>
</dbReference>
<organism evidence="2 3">
    <name type="scientific">Panagrellus redivivus</name>
    <name type="common">Microworm</name>
    <dbReference type="NCBI Taxonomy" id="6233"/>
    <lineage>
        <taxon>Eukaryota</taxon>
        <taxon>Metazoa</taxon>
        <taxon>Ecdysozoa</taxon>
        <taxon>Nematoda</taxon>
        <taxon>Chromadorea</taxon>
        <taxon>Rhabditida</taxon>
        <taxon>Tylenchina</taxon>
        <taxon>Panagrolaimomorpha</taxon>
        <taxon>Panagrolaimoidea</taxon>
        <taxon>Panagrolaimidae</taxon>
        <taxon>Panagrellus</taxon>
    </lineage>
</organism>
<sequence length="220" mass="24914">MMAWICLVCFFVPAVVGIRDIPVGLAYTKQWDGVCSALLTSSFVFYNSELIDQEIKSAARNMQEQHMSKYVDGTNIHEYFEYAYPEFPFVSEAKASIDATPQIRQHQCNPREFKMLINDFEPTNCQQLCMHCLPGSMPLCYSKSRNFPGIARTCLCSYDAENPFDDAAFSIYSGSMILQAKNERYKNKRELICTPGVGTVTLSNDVNTDKVMHIVNGFCL</sequence>
<dbReference type="AlphaFoldDB" id="A0A7E4W2Y4"/>
<protein>
    <submittedName>
        <fullName evidence="3">Phlebovirus_G2 domain-containing protein</fullName>
    </submittedName>
</protein>
<evidence type="ECO:0000256" key="1">
    <source>
        <dbReference type="SAM" id="SignalP"/>
    </source>
</evidence>
<feature type="signal peptide" evidence="1">
    <location>
        <begin position="1"/>
        <end position="17"/>
    </location>
</feature>
<accession>A0A7E4W2Y4</accession>
<reference evidence="3" key="2">
    <citation type="submission" date="2020-10" db="UniProtKB">
        <authorList>
            <consortium name="WormBaseParasite"/>
        </authorList>
    </citation>
    <scope>IDENTIFICATION</scope>
</reference>
<keyword evidence="2" id="KW-1185">Reference proteome</keyword>
<evidence type="ECO:0000313" key="2">
    <source>
        <dbReference type="Proteomes" id="UP000492821"/>
    </source>
</evidence>